<protein>
    <submittedName>
        <fullName evidence="2">Uncharacterized protein</fullName>
    </submittedName>
</protein>
<evidence type="ECO:0000313" key="2">
    <source>
        <dbReference type="EMBL" id="KAK4035545.1"/>
    </source>
</evidence>
<reference evidence="2 3" key="1">
    <citation type="journal article" date="2023" name="Nucleic Acids Res.">
        <title>The hologenome of Daphnia magna reveals possible DNA methylation and microbiome-mediated evolution of the host genome.</title>
        <authorList>
            <person name="Chaturvedi A."/>
            <person name="Li X."/>
            <person name="Dhandapani V."/>
            <person name="Marshall H."/>
            <person name="Kissane S."/>
            <person name="Cuenca-Cambronero M."/>
            <person name="Asole G."/>
            <person name="Calvet F."/>
            <person name="Ruiz-Romero M."/>
            <person name="Marangio P."/>
            <person name="Guigo R."/>
            <person name="Rago D."/>
            <person name="Mirbahai L."/>
            <person name="Eastwood N."/>
            <person name="Colbourne J.K."/>
            <person name="Zhou J."/>
            <person name="Mallon E."/>
            <person name="Orsini L."/>
        </authorList>
    </citation>
    <scope>NUCLEOTIDE SEQUENCE [LARGE SCALE GENOMIC DNA]</scope>
    <source>
        <strain evidence="2">LRV0_1</strain>
    </source>
</reference>
<keyword evidence="1" id="KW-0472">Membrane</keyword>
<dbReference type="Proteomes" id="UP001234178">
    <property type="component" value="Unassembled WGS sequence"/>
</dbReference>
<proteinExistence type="predicted"/>
<keyword evidence="1" id="KW-1133">Transmembrane helix</keyword>
<keyword evidence="3" id="KW-1185">Reference proteome</keyword>
<accession>A0ABR0B1G8</accession>
<gene>
    <name evidence="2" type="ORF">OUZ56_027632</name>
</gene>
<dbReference type="EMBL" id="JAOYFB010000040">
    <property type="protein sequence ID" value="KAK4035545.1"/>
    <property type="molecule type" value="Genomic_DNA"/>
</dbReference>
<sequence length="165" mass="19120">MFECCERSSLMRVVNHLELYSSLMMSCLAAMLFRFGYARREVKVKRQRNVYTSFLFDFRFGLNAWRANSFIAIRLSLSICCSRCHRATASKNLISTRKMLTHDRVTLGLFLLMLLDLRKVQHAFRSFLFYLIAESQLDNFLKVRDGPGDNFEIMASSISGVMETG</sequence>
<organism evidence="2 3">
    <name type="scientific">Daphnia magna</name>
    <dbReference type="NCBI Taxonomy" id="35525"/>
    <lineage>
        <taxon>Eukaryota</taxon>
        <taxon>Metazoa</taxon>
        <taxon>Ecdysozoa</taxon>
        <taxon>Arthropoda</taxon>
        <taxon>Crustacea</taxon>
        <taxon>Branchiopoda</taxon>
        <taxon>Diplostraca</taxon>
        <taxon>Cladocera</taxon>
        <taxon>Anomopoda</taxon>
        <taxon>Daphniidae</taxon>
        <taxon>Daphnia</taxon>
    </lineage>
</organism>
<comment type="caution">
    <text evidence="2">The sequence shown here is derived from an EMBL/GenBank/DDBJ whole genome shotgun (WGS) entry which is preliminary data.</text>
</comment>
<evidence type="ECO:0000256" key="1">
    <source>
        <dbReference type="SAM" id="Phobius"/>
    </source>
</evidence>
<keyword evidence="1" id="KW-0812">Transmembrane</keyword>
<evidence type="ECO:0000313" key="3">
    <source>
        <dbReference type="Proteomes" id="UP001234178"/>
    </source>
</evidence>
<feature type="transmembrane region" description="Helical" evidence="1">
    <location>
        <begin position="19"/>
        <end position="37"/>
    </location>
</feature>
<name>A0ABR0B1G8_9CRUS</name>